<accession>T1F497</accession>
<organism evidence="3 4">
    <name type="scientific">Helobdella robusta</name>
    <name type="common">Californian leech</name>
    <dbReference type="NCBI Taxonomy" id="6412"/>
    <lineage>
        <taxon>Eukaryota</taxon>
        <taxon>Metazoa</taxon>
        <taxon>Spiralia</taxon>
        <taxon>Lophotrochozoa</taxon>
        <taxon>Annelida</taxon>
        <taxon>Clitellata</taxon>
        <taxon>Hirudinea</taxon>
        <taxon>Rhynchobdellida</taxon>
        <taxon>Glossiphoniidae</taxon>
        <taxon>Helobdella</taxon>
    </lineage>
</organism>
<dbReference type="EMBL" id="AMQM01003872">
    <property type="status" value="NOT_ANNOTATED_CDS"/>
    <property type="molecule type" value="Genomic_DNA"/>
</dbReference>
<dbReference type="HOGENOM" id="CLU_1564558_0_0_1"/>
<keyword evidence="1" id="KW-1133">Transmembrane helix</keyword>
<evidence type="ECO:0000313" key="2">
    <source>
        <dbReference type="EMBL" id="ESO05760.1"/>
    </source>
</evidence>
<keyword evidence="1" id="KW-0812">Transmembrane</keyword>
<keyword evidence="1" id="KW-0472">Membrane</keyword>
<keyword evidence="4" id="KW-1185">Reference proteome</keyword>
<dbReference type="GeneID" id="20203646"/>
<reference evidence="3" key="3">
    <citation type="submission" date="2015-06" db="UniProtKB">
        <authorList>
            <consortium name="EnsemblMetazoa"/>
        </authorList>
    </citation>
    <scope>IDENTIFICATION</scope>
</reference>
<dbReference type="AlphaFoldDB" id="T1F497"/>
<dbReference type="CTD" id="20203646"/>
<dbReference type="InParanoid" id="T1F497"/>
<evidence type="ECO:0000313" key="3">
    <source>
        <dbReference type="EnsemblMetazoa" id="HelroP171430"/>
    </source>
</evidence>
<evidence type="ECO:0000313" key="4">
    <source>
        <dbReference type="Proteomes" id="UP000015101"/>
    </source>
</evidence>
<name>T1F497_HELRO</name>
<dbReference type="EnsemblMetazoa" id="HelroT171430">
    <property type="protein sequence ID" value="HelroP171430"/>
    <property type="gene ID" value="HelroG171430"/>
</dbReference>
<gene>
    <name evidence="3" type="primary">20203646</name>
    <name evidence="2" type="ORF">HELRODRAFT_171430</name>
</gene>
<reference evidence="2 4" key="2">
    <citation type="journal article" date="2013" name="Nature">
        <title>Insights into bilaterian evolution from three spiralian genomes.</title>
        <authorList>
            <person name="Simakov O."/>
            <person name="Marletaz F."/>
            <person name="Cho S.J."/>
            <person name="Edsinger-Gonzales E."/>
            <person name="Havlak P."/>
            <person name="Hellsten U."/>
            <person name="Kuo D.H."/>
            <person name="Larsson T."/>
            <person name="Lv J."/>
            <person name="Arendt D."/>
            <person name="Savage R."/>
            <person name="Osoegawa K."/>
            <person name="de Jong P."/>
            <person name="Grimwood J."/>
            <person name="Chapman J.A."/>
            <person name="Shapiro H."/>
            <person name="Aerts A."/>
            <person name="Otillar R.P."/>
            <person name="Terry A.Y."/>
            <person name="Boore J.L."/>
            <person name="Grigoriev I.V."/>
            <person name="Lindberg D.R."/>
            <person name="Seaver E.C."/>
            <person name="Weisblat D.A."/>
            <person name="Putnam N.H."/>
            <person name="Rokhsar D.S."/>
        </authorList>
    </citation>
    <scope>NUCLEOTIDE SEQUENCE</scope>
</reference>
<evidence type="ECO:0000256" key="1">
    <source>
        <dbReference type="SAM" id="Phobius"/>
    </source>
</evidence>
<protein>
    <submittedName>
        <fullName evidence="2 3">Uncharacterized protein</fullName>
    </submittedName>
</protein>
<dbReference type="RefSeq" id="XP_009016393.1">
    <property type="nucleotide sequence ID" value="XM_009018145.1"/>
</dbReference>
<dbReference type="EMBL" id="KB096325">
    <property type="protein sequence ID" value="ESO05760.1"/>
    <property type="molecule type" value="Genomic_DNA"/>
</dbReference>
<dbReference type="Proteomes" id="UP000015101">
    <property type="component" value="Unassembled WGS sequence"/>
</dbReference>
<dbReference type="KEGG" id="hro:HELRODRAFT_171430"/>
<sequence length="171" mass="19499">MAPAIKIWAAIIQNLGCDIIITPSVFDVLEHSNRYVLPQPFSNIKLNSVIEKQQHINIGDIHEIVVIDSSNKEHEDDHVLPQPFSNIKLNSVIEKQQHINIGDIHEIVVIDSSNKEHEDDQEDKLAIAIGAISKIRHFVLTTTLNTLFATCFILQYSLGKYLFDDYWSQEQ</sequence>
<reference evidence="4" key="1">
    <citation type="submission" date="2012-12" db="EMBL/GenBank/DDBJ databases">
        <authorList>
            <person name="Hellsten U."/>
            <person name="Grimwood J."/>
            <person name="Chapman J.A."/>
            <person name="Shapiro H."/>
            <person name="Aerts A."/>
            <person name="Otillar R.P."/>
            <person name="Terry A.Y."/>
            <person name="Boore J.L."/>
            <person name="Simakov O."/>
            <person name="Marletaz F."/>
            <person name="Cho S.-J."/>
            <person name="Edsinger-Gonzales E."/>
            <person name="Havlak P."/>
            <person name="Kuo D.-H."/>
            <person name="Larsson T."/>
            <person name="Lv J."/>
            <person name="Arendt D."/>
            <person name="Savage R."/>
            <person name="Osoegawa K."/>
            <person name="de Jong P."/>
            <person name="Lindberg D.R."/>
            <person name="Seaver E.C."/>
            <person name="Weisblat D.A."/>
            <person name="Putnam N.H."/>
            <person name="Grigoriev I.V."/>
            <person name="Rokhsar D.S."/>
        </authorList>
    </citation>
    <scope>NUCLEOTIDE SEQUENCE</scope>
</reference>
<feature type="transmembrane region" description="Helical" evidence="1">
    <location>
        <begin position="138"/>
        <end position="158"/>
    </location>
</feature>
<proteinExistence type="predicted"/>